<name>V9FVV4_PHYNI</name>
<feature type="transmembrane region" description="Helical" evidence="1">
    <location>
        <begin position="48"/>
        <end position="72"/>
    </location>
</feature>
<accession>V9FVV4</accession>
<protein>
    <submittedName>
        <fullName evidence="2">Uncharacterized protein</fullName>
    </submittedName>
</protein>
<proteinExistence type="predicted"/>
<dbReference type="HOGENOM" id="CLU_014711_0_1_1"/>
<keyword evidence="1" id="KW-0472">Membrane</keyword>
<evidence type="ECO:0000313" key="2">
    <source>
        <dbReference type="EMBL" id="ETI55635.1"/>
    </source>
</evidence>
<feature type="transmembrane region" description="Helical" evidence="1">
    <location>
        <begin position="118"/>
        <end position="137"/>
    </location>
</feature>
<gene>
    <name evidence="2" type="ORF">F443_01697</name>
</gene>
<keyword evidence="1" id="KW-1133">Transmembrane helix</keyword>
<dbReference type="EMBL" id="ANIZ01000281">
    <property type="protein sequence ID" value="ETI55635.1"/>
    <property type="molecule type" value="Genomic_DNA"/>
</dbReference>
<feature type="transmembrane region" description="Helical" evidence="1">
    <location>
        <begin position="143"/>
        <end position="161"/>
    </location>
</feature>
<feature type="transmembrane region" description="Helical" evidence="1">
    <location>
        <begin position="213"/>
        <end position="232"/>
    </location>
</feature>
<keyword evidence="1" id="KW-0812">Transmembrane</keyword>
<dbReference type="AlphaFoldDB" id="V9FVV4"/>
<feature type="transmembrane region" description="Helical" evidence="1">
    <location>
        <begin position="181"/>
        <end position="201"/>
    </location>
</feature>
<keyword evidence="3" id="KW-1185">Reference proteome</keyword>
<evidence type="ECO:0000256" key="1">
    <source>
        <dbReference type="SAM" id="Phobius"/>
    </source>
</evidence>
<feature type="transmembrane region" description="Helical" evidence="1">
    <location>
        <begin position="84"/>
        <end position="106"/>
    </location>
</feature>
<sequence length="270" mass="30379">MQSALLSFGLTLLHSWQRLQVTYYGGKYSIQRALALEAYTTSASVSRVLFVCVGSLLPMLSLVFALELIPLQDPKEGWRSNYGFWIRSSVMVYVGAHALTVQATYLIDGINISVCRQILLSIGASVGAAACSMAVASQFGFPVPFFVLTMTPVFCGAHLVAFRAVVGSRMFRQILAQRDQLIDYSNFVSPQFMVAFIYPAYEALFRFAEGSRLQLAVILMLPFLKMIVKYIMLRCTKHMEDMTPEANEQELLTKMWAQLCFPYLYLGYSR</sequence>
<organism evidence="2 3">
    <name type="scientific">Phytophthora nicotianae P1569</name>
    <dbReference type="NCBI Taxonomy" id="1317065"/>
    <lineage>
        <taxon>Eukaryota</taxon>
        <taxon>Sar</taxon>
        <taxon>Stramenopiles</taxon>
        <taxon>Oomycota</taxon>
        <taxon>Peronosporomycetes</taxon>
        <taxon>Peronosporales</taxon>
        <taxon>Peronosporaceae</taxon>
        <taxon>Phytophthora</taxon>
    </lineage>
</organism>
<comment type="caution">
    <text evidence="2">The sequence shown here is derived from an EMBL/GenBank/DDBJ whole genome shotgun (WGS) entry which is preliminary data.</text>
</comment>
<reference evidence="2 3" key="1">
    <citation type="submission" date="2013-11" db="EMBL/GenBank/DDBJ databases">
        <title>The Genome Sequence of Phytophthora parasitica P1569.</title>
        <authorList>
            <consortium name="The Broad Institute Genomics Platform"/>
            <person name="Russ C."/>
            <person name="Tyler B."/>
            <person name="Panabieres F."/>
            <person name="Shan W."/>
            <person name="Tripathy S."/>
            <person name="Grunwald N."/>
            <person name="Machado M."/>
            <person name="Johnson C.S."/>
            <person name="Arredondo F."/>
            <person name="Hong C."/>
            <person name="Coffey M."/>
            <person name="Young S.K."/>
            <person name="Zeng Q."/>
            <person name="Gargeya S."/>
            <person name="Fitzgerald M."/>
            <person name="Abouelleil A."/>
            <person name="Alvarado L."/>
            <person name="Chapman S.B."/>
            <person name="Gainer-Dewar J."/>
            <person name="Goldberg J."/>
            <person name="Griggs A."/>
            <person name="Gujja S."/>
            <person name="Hansen M."/>
            <person name="Howarth C."/>
            <person name="Imamovic A."/>
            <person name="Ireland A."/>
            <person name="Larimer J."/>
            <person name="McCowan C."/>
            <person name="Murphy C."/>
            <person name="Pearson M."/>
            <person name="Poon T.W."/>
            <person name="Priest M."/>
            <person name="Roberts A."/>
            <person name="Saif S."/>
            <person name="Shea T."/>
            <person name="Sykes S."/>
            <person name="Wortman J."/>
            <person name="Nusbaum C."/>
            <person name="Birren B."/>
        </authorList>
    </citation>
    <scope>NUCLEOTIDE SEQUENCE [LARGE SCALE GENOMIC DNA]</scope>
    <source>
        <strain evidence="2 3">P1569</strain>
    </source>
</reference>
<dbReference type="Proteomes" id="UP000018721">
    <property type="component" value="Unassembled WGS sequence"/>
</dbReference>
<evidence type="ECO:0000313" key="3">
    <source>
        <dbReference type="Proteomes" id="UP000018721"/>
    </source>
</evidence>